<dbReference type="InterPro" id="IPR001214">
    <property type="entry name" value="SET_dom"/>
</dbReference>
<keyword evidence="3" id="KW-1185">Reference proteome</keyword>
<gene>
    <name evidence="2" type="ORF">E6O75_ATG06266</name>
</gene>
<dbReference type="Gene3D" id="2.170.270.10">
    <property type="entry name" value="SET domain"/>
    <property type="match status" value="1"/>
</dbReference>
<dbReference type="InterPro" id="IPR053185">
    <property type="entry name" value="SET_domain_protein"/>
</dbReference>
<dbReference type="STRING" id="86259.A0A4Z1P4N2"/>
<organism evidence="2 3">
    <name type="scientific">Venturia nashicola</name>
    <dbReference type="NCBI Taxonomy" id="86259"/>
    <lineage>
        <taxon>Eukaryota</taxon>
        <taxon>Fungi</taxon>
        <taxon>Dikarya</taxon>
        <taxon>Ascomycota</taxon>
        <taxon>Pezizomycotina</taxon>
        <taxon>Dothideomycetes</taxon>
        <taxon>Pleosporomycetidae</taxon>
        <taxon>Venturiales</taxon>
        <taxon>Venturiaceae</taxon>
        <taxon>Venturia</taxon>
    </lineage>
</organism>
<dbReference type="SUPFAM" id="SSF82199">
    <property type="entry name" value="SET domain"/>
    <property type="match status" value="1"/>
</dbReference>
<dbReference type="InterPro" id="IPR046341">
    <property type="entry name" value="SET_dom_sf"/>
</dbReference>
<dbReference type="Proteomes" id="UP000298493">
    <property type="component" value="Unassembled WGS sequence"/>
</dbReference>
<evidence type="ECO:0000259" key="1">
    <source>
        <dbReference type="PROSITE" id="PS50280"/>
    </source>
</evidence>
<feature type="domain" description="SET" evidence="1">
    <location>
        <begin position="17"/>
        <end position="159"/>
    </location>
</feature>
<evidence type="ECO:0000313" key="3">
    <source>
        <dbReference type="Proteomes" id="UP000298493"/>
    </source>
</evidence>
<dbReference type="Pfam" id="PF00856">
    <property type="entry name" value="SET"/>
    <property type="match status" value="1"/>
</dbReference>
<protein>
    <submittedName>
        <fullName evidence="2">SET domain containing protein</fullName>
    </submittedName>
</protein>
<dbReference type="EMBL" id="SNSC02000013">
    <property type="protein sequence ID" value="TID19145.1"/>
    <property type="molecule type" value="Genomic_DNA"/>
</dbReference>
<dbReference type="PROSITE" id="PS50280">
    <property type="entry name" value="SET"/>
    <property type="match status" value="1"/>
</dbReference>
<dbReference type="PANTHER" id="PTHR47332">
    <property type="entry name" value="SET DOMAIN-CONTAINING PROTEIN 5"/>
    <property type="match status" value="1"/>
</dbReference>
<comment type="caution">
    <text evidence="2">The sequence shown here is derived from an EMBL/GenBank/DDBJ whole genome shotgun (WGS) entry which is preliminary data.</text>
</comment>
<reference evidence="2 3" key="1">
    <citation type="submission" date="2019-04" db="EMBL/GenBank/DDBJ databases">
        <title>High contiguity whole genome sequence and gene annotation resource for two Venturia nashicola isolates.</title>
        <authorList>
            <person name="Prokchorchik M."/>
            <person name="Won K."/>
            <person name="Lee Y."/>
            <person name="Choi E.D."/>
            <person name="Segonzac C."/>
            <person name="Sohn K.H."/>
        </authorList>
    </citation>
    <scope>NUCLEOTIDE SEQUENCE [LARGE SCALE GENOMIC DNA]</scope>
    <source>
        <strain evidence="2 3">PRI2</strain>
    </source>
</reference>
<proteinExistence type="predicted"/>
<dbReference type="SMART" id="SM00317">
    <property type="entry name" value="SET"/>
    <property type="match status" value="1"/>
</dbReference>
<dbReference type="PANTHER" id="PTHR47332:SF4">
    <property type="entry name" value="SET DOMAIN-CONTAINING PROTEIN 5"/>
    <property type="match status" value="1"/>
</dbReference>
<dbReference type="CDD" id="cd20071">
    <property type="entry name" value="SET_SMYD"/>
    <property type="match status" value="1"/>
</dbReference>
<name>A0A4Z1P4N2_9PEZI</name>
<sequence>MNSPMMDLQDSLNDERHLIQVKISPGKGQGVFAKEMIDAGTTVSAEAPLLRSNMSDHDIVYQVIRLSSEDRAAYLYLHRFPQARFAARPTFPQGDRTIIDIFAANSFRVGREGAVYLLGSRFNHSCNPNVAIMTGVDGTKFFMTADKIAKDQELFISYGHHSGSKEERKSWLKDTWGFDCQCAECV</sequence>
<evidence type="ECO:0000313" key="2">
    <source>
        <dbReference type="EMBL" id="TID19145.1"/>
    </source>
</evidence>
<dbReference type="AlphaFoldDB" id="A0A4Z1P4N2"/>
<accession>A0A4Z1P4N2</accession>